<comment type="caution">
    <text evidence="4">The sequence shown here is derived from an EMBL/GenBank/DDBJ whole genome shotgun (WGS) entry which is preliminary data.</text>
</comment>
<keyword evidence="2 3" id="KW-0479">Metal-binding</keyword>
<dbReference type="Proteomes" id="UP000245624">
    <property type="component" value="Unassembled WGS sequence"/>
</dbReference>
<dbReference type="InterPro" id="IPR007837">
    <property type="entry name" value="DinB"/>
</dbReference>
<dbReference type="RefSeq" id="WP_054859206.1">
    <property type="nucleotide sequence ID" value="NZ_JAJUIE010000014.1"/>
</dbReference>
<evidence type="ECO:0000313" key="4">
    <source>
        <dbReference type="EMBL" id="PWU68409.1"/>
    </source>
</evidence>
<accession>A0A317L3N6</accession>
<keyword evidence="5" id="KW-1185">Reference proteome</keyword>
<name>A0A317L3N6_9BACI</name>
<dbReference type="Gene3D" id="1.20.120.450">
    <property type="entry name" value="dinb family like domain"/>
    <property type="match status" value="1"/>
</dbReference>
<dbReference type="EMBL" id="QGTD01000008">
    <property type="protein sequence ID" value="PWU68409.1"/>
    <property type="molecule type" value="Genomic_DNA"/>
</dbReference>
<dbReference type="AlphaFoldDB" id="A0A317L3N6"/>
<dbReference type="SUPFAM" id="SSF109854">
    <property type="entry name" value="DinB/YfiT-like putative metalloenzymes"/>
    <property type="match status" value="1"/>
</dbReference>
<feature type="binding site" evidence="3">
    <location>
        <position position="141"/>
    </location>
    <ligand>
        <name>a divalent metal cation</name>
        <dbReference type="ChEBI" id="CHEBI:60240"/>
    </ligand>
</feature>
<evidence type="ECO:0000256" key="2">
    <source>
        <dbReference type="ARBA" id="ARBA00022723"/>
    </source>
</evidence>
<dbReference type="OrthoDB" id="9811413at2"/>
<organism evidence="4 5">
    <name type="scientific">Gracilibacillus dipsosauri</name>
    <dbReference type="NCBI Taxonomy" id="178340"/>
    <lineage>
        <taxon>Bacteria</taxon>
        <taxon>Bacillati</taxon>
        <taxon>Bacillota</taxon>
        <taxon>Bacilli</taxon>
        <taxon>Bacillales</taxon>
        <taxon>Bacillaceae</taxon>
        <taxon>Gracilibacillus</taxon>
    </lineage>
</organism>
<evidence type="ECO:0000313" key="5">
    <source>
        <dbReference type="Proteomes" id="UP000245624"/>
    </source>
</evidence>
<sequence length="167" mass="19504">METSRVRKMYDYHVWANHQVIEHLKQLPDSIFHQPITSVFSTISEVMVHLYVTDIIYLLTLKGVHYDDVLKIIDEQKSQLEGADIAAVEKAYHKLSEDYYQFLNLHQNLEGTIKAEHPRYGKTEFVMADILHHVINHGTYHRGNITAMLHQQGEKGVPTDYIYHIFS</sequence>
<dbReference type="InterPro" id="IPR034660">
    <property type="entry name" value="DinB/YfiT-like"/>
</dbReference>
<evidence type="ECO:0000256" key="1">
    <source>
        <dbReference type="ARBA" id="ARBA00008635"/>
    </source>
</evidence>
<feature type="binding site" evidence="3">
    <location>
        <position position="137"/>
    </location>
    <ligand>
        <name>a divalent metal cation</name>
        <dbReference type="ChEBI" id="CHEBI:60240"/>
    </ligand>
</feature>
<reference evidence="4 5" key="1">
    <citation type="submission" date="2018-05" db="EMBL/GenBank/DDBJ databases">
        <title>Genomic analysis of Gracilibacillus dipsosauri DD1 reveals novel features of a salt-tolerant amylase.</title>
        <authorList>
            <person name="Deutch C.E."/>
            <person name="Yang S."/>
        </authorList>
    </citation>
    <scope>NUCLEOTIDE SEQUENCE [LARGE SCALE GENOMIC DNA]</scope>
    <source>
        <strain evidence="4 5">DD1</strain>
    </source>
</reference>
<feature type="binding site" evidence="3">
    <location>
        <position position="49"/>
    </location>
    <ligand>
        <name>a divalent metal cation</name>
        <dbReference type="ChEBI" id="CHEBI:60240"/>
    </ligand>
</feature>
<dbReference type="GO" id="GO:0046872">
    <property type="term" value="F:metal ion binding"/>
    <property type="evidence" value="ECO:0007669"/>
    <property type="project" value="UniProtKB-KW"/>
</dbReference>
<protein>
    <submittedName>
        <fullName evidence="4">Damage-inducible protein DinB</fullName>
    </submittedName>
</protein>
<evidence type="ECO:0000256" key="3">
    <source>
        <dbReference type="PIRSR" id="PIRSR607837-1"/>
    </source>
</evidence>
<gene>
    <name evidence="4" type="ORF">DLJ74_08155</name>
</gene>
<comment type="similarity">
    <text evidence="1">Belongs to the DinB family.</text>
</comment>
<dbReference type="Pfam" id="PF05163">
    <property type="entry name" value="DinB"/>
    <property type="match status" value="1"/>
</dbReference>
<dbReference type="PANTHER" id="PTHR37302">
    <property type="entry name" value="SLR1116 PROTEIN"/>
    <property type="match status" value="1"/>
</dbReference>
<dbReference type="PANTHER" id="PTHR37302:SF1">
    <property type="entry name" value="PROTEIN DINB"/>
    <property type="match status" value="1"/>
</dbReference>
<proteinExistence type="inferred from homology"/>